<dbReference type="Proteomes" id="UP001551011">
    <property type="component" value="Unassembled WGS sequence"/>
</dbReference>
<evidence type="ECO:0000259" key="1">
    <source>
        <dbReference type="Pfam" id="PF03819"/>
    </source>
</evidence>
<keyword evidence="3" id="KW-1185">Reference proteome</keyword>
<gene>
    <name evidence="2" type="ORF">AB0H04_21155</name>
</gene>
<sequence length="96" mass="10520">MLDDQRIAKIADNVRARNGDLAPVLNALCMAEEMGEAVQQIRRHEGHARRPATCDEVGEEMADVIISTAVTAQLMGIDLGAHVRAKLDRIMERGGR</sequence>
<dbReference type="RefSeq" id="WP_030649003.1">
    <property type="nucleotide sequence ID" value="NZ_JBEXDP010000007.1"/>
</dbReference>
<evidence type="ECO:0000313" key="2">
    <source>
        <dbReference type="EMBL" id="MEU5709346.1"/>
    </source>
</evidence>
<dbReference type="SUPFAM" id="SSF101386">
    <property type="entry name" value="all-alpha NTP pyrophosphatases"/>
    <property type="match status" value="1"/>
</dbReference>
<organism evidence="2 3">
    <name type="scientific">Streptomyces flaveolus</name>
    <dbReference type="NCBI Taxonomy" id="67297"/>
    <lineage>
        <taxon>Bacteria</taxon>
        <taxon>Bacillati</taxon>
        <taxon>Actinomycetota</taxon>
        <taxon>Actinomycetes</taxon>
        <taxon>Kitasatosporales</taxon>
        <taxon>Streptomycetaceae</taxon>
        <taxon>Streptomyces</taxon>
    </lineage>
</organism>
<reference evidence="2 3" key="1">
    <citation type="submission" date="2024-06" db="EMBL/GenBank/DDBJ databases">
        <title>The Natural Products Discovery Center: Release of the First 8490 Sequenced Strains for Exploring Actinobacteria Biosynthetic Diversity.</title>
        <authorList>
            <person name="Kalkreuter E."/>
            <person name="Kautsar S.A."/>
            <person name="Yang D."/>
            <person name="Bader C.D."/>
            <person name="Teijaro C.N."/>
            <person name="Fluegel L."/>
            <person name="Davis C.M."/>
            <person name="Simpson J.R."/>
            <person name="Lauterbach L."/>
            <person name="Steele A.D."/>
            <person name="Gui C."/>
            <person name="Meng S."/>
            <person name="Li G."/>
            <person name="Viehrig K."/>
            <person name="Ye F."/>
            <person name="Su P."/>
            <person name="Kiefer A.F."/>
            <person name="Nichols A."/>
            <person name="Cepeda A.J."/>
            <person name="Yan W."/>
            <person name="Fan B."/>
            <person name="Jiang Y."/>
            <person name="Adhikari A."/>
            <person name="Zheng C.-J."/>
            <person name="Schuster L."/>
            <person name="Cowan T.M."/>
            <person name="Smanski M.J."/>
            <person name="Chevrette M.G."/>
            <person name="De Carvalho L.P.S."/>
            <person name="Shen B."/>
        </authorList>
    </citation>
    <scope>NUCLEOTIDE SEQUENCE [LARGE SCALE GENOMIC DNA]</scope>
    <source>
        <strain evidence="2 3">NPDC020594</strain>
    </source>
</reference>
<dbReference type="EMBL" id="JBFAEG010000014">
    <property type="protein sequence ID" value="MEU5709346.1"/>
    <property type="molecule type" value="Genomic_DNA"/>
</dbReference>
<comment type="caution">
    <text evidence="2">The sequence shown here is derived from an EMBL/GenBank/DDBJ whole genome shotgun (WGS) entry which is preliminary data.</text>
</comment>
<dbReference type="InterPro" id="IPR004518">
    <property type="entry name" value="MazG-like_dom"/>
</dbReference>
<dbReference type="Pfam" id="PF03819">
    <property type="entry name" value="MazG"/>
    <property type="match status" value="1"/>
</dbReference>
<protein>
    <submittedName>
        <fullName evidence="2">MazG nucleotide pyrophosphohydrolase domain-containing protein</fullName>
    </submittedName>
</protein>
<feature type="domain" description="NTP pyrophosphohydrolase MazG-like" evidence="1">
    <location>
        <begin position="27"/>
        <end position="93"/>
    </location>
</feature>
<name>A0ABV3ABM0_9ACTN</name>
<accession>A0ABV3ABM0</accession>
<proteinExistence type="predicted"/>
<evidence type="ECO:0000313" key="3">
    <source>
        <dbReference type="Proteomes" id="UP001551011"/>
    </source>
</evidence>
<dbReference type="Gene3D" id="1.10.287.1080">
    <property type="entry name" value="MazG-like"/>
    <property type="match status" value="1"/>
</dbReference>